<reference evidence="1 2" key="1">
    <citation type="submission" date="2018-01" db="EMBL/GenBank/DDBJ databases">
        <title>Genomic Encyclopedia of Type Strains, Phase I: the one thousand microbial genomes (KMG-I) project.</title>
        <authorList>
            <person name="Goeker M."/>
        </authorList>
    </citation>
    <scope>NUCLEOTIDE SEQUENCE [LARGE SCALE GENOMIC DNA]</scope>
    <source>
        <strain evidence="1 2">DSM 17960</strain>
    </source>
</reference>
<evidence type="ECO:0000313" key="2">
    <source>
        <dbReference type="Proteomes" id="UP000237056"/>
    </source>
</evidence>
<protein>
    <submittedName>
        <fullName evidence="1">Uncharacterized protein</fullName>
    </submittedName>
</protein>
<name>A0A2S4N5E0_9FLAO</name>
<comment type="caution">
    <text evidence="1">The sequence shown here is derived from an EMBL/GenBank/DDBJ whole genome shotgun (WGS) entry which is preliminary data.</text>
</comment>
<organism evidence="1 2">
    <name type="scientific">Flavobacterium croceum DSM 17960</name>
    <dbReference type="NCBI Taxonomy" id="1121886"/>
    <lineage>
        <taxon>Bacteria</taxon>
        <taxon>Pseudomonadati</taxon>
        <taxon>Bacteroidota</taxon>
        <taxon>Flavobacteriia</taxon>
        <taxon>Flavobacteriales</taxon>
        <taxon>Flavobacteriaceae</taxon>
        <taxon>Flavobacterium</taxon>
    </lineage>
</organism>
<dbReference type="RefSeq" id="WP_169929301.1">
    <property type="nucleotide sequence ID" value="NZ_PQNY01000017.1"/>
</dbReference>
<dbReference type="InterPro" id="IPR038707">
    <property type="entry name" value="TraQ_sf"/>
</dbReference>
<accession>A0A2S4N5E0</accession>
<dbReference type="Gene3D" id="2.60.40.2410">
    <property type="entry name" value="Uncharacterised protein PF12988, DUF3872"/>
    <property type="match status" value="6"/>
</dbReference>
<gene>
    <name evidence="1" type="ORF">Q361_11751</name>
</gene>
<dbReference type="AlphaFoldDB" id="A0A2S4N5E0"/>
<dbReference type="Proteomes" id="UP000237056">
    <property type="component" value="Unassembled WGS sequence"/>
</dbReference>
<dbReference type="EMBL" id="PQNY01000017">
    <property type="protein sequence ID" value="POS00947.1"/>
    <property type="molecule type" value="Genomic_DNA"/>
</dbReference>
<evidence type="ECO:0000313" key="1">
    <source>
        <dbReference type="EMBL" id="POS00947.1"/>
    </source>
</evidence>
<feature type="non-terminal residue" evidence="1">
    <location>
        <position position="1"/>
    </location>
</feature>
<keyword evidence="2" id="KW-1185">Reference proteome</keyword>
<sequence length="934" mass="101753">GITKTISFTYPDFNLSTSGDGSLFLNALKDFNVFLSQVAQNNAITYQVRYSIASGSTGNGQVLANNTPVTPTVYTPIALGSTSLQFKGTSVGTVNLLVEVKDSNGLVHSSTVTFNVTAVTFTFSAAAQSNAIYLGDNTQLNFDITESASSGTNYEMKYVFQQGDGLIYNGSSLISSNTWSPVNVGSYGRVFKANTTGTIKILFTVRNTTTLVEATQVVTINVSQQNFTFTATNSSNSITVGSQTQINFTLTPQGSVVTSYTMQFTTTGNGTLVYNGTTYTAGQPINIMPGSFSAQYIPNSPGIHNINFTVTNTLQVSNSSNVSLSVLNPDFVISTSGDGTVTLNTQKDFNVFFAQLQTYTSTYQIRFSYAPSTTGTGEVTTQSGTVITLGVLNPITLGNTTFKYKALSAGVVKLKVEVIDSYNTIRSSIVEFTNQSINYTFSGASQNNSIYTNQTSIINFNITESAPSGTNYEMKYVFQQGTGTILNGTNTVSAGVWTPVNVGAFSRTFTPSVAGTVKILFTARNTATLVEHTQLITIEVNNIDFTLSSSGDGTVQIDSEKFFDIYLAQIGSAFPGITYNIKFTVASGTTANTFVIKDNNNATINLTQNYNINLGTTSYKIIPSSIGVIRLNVQVTDSNTITHTTLVEFNVPVPTFNLTKDNQFQYNTTPSLGFTIGNEVALQNTYEIKYSISNLTYVQDPNLAPNFTRVYASNTTNNGIETDLVSQNVFYPCSASITQGVSDKNFTLYLDGYKYSSFNLTVIVKNQYGYTQTQNITHVGQNYPNVDFINCFSRHEVYSITTDASLNYIFTLLNNYKKYYINYSLPSISGATVYNVKIYARANSTDPYTLWYDGAVQTDSQGNPTYVKLQNDGLNWKVKIVLTYSNLNTRTCIKDSYTNSGTVMPCSGPEYQGFSPLRVTYPQGQSNIPNFCIY</sequence>
<proteinExistence type="predicted"/>